<name>A0A7W4TK11_KINRA</name>
<dbReference type="EMBL" id="JACHVY010000001">
    <property type="protein sequence ID" value="MBB2900321.1"/>
    <property type="molecule type" value="Genomic_DNA"/>
</dbReference>
<accession>A0A7W4TK11</accession>
<organism evidence="1 2">
    <name type="scientific">Kineococcus radiotolerans</name>
    <dbReference type="NCBI Taxonomy" id="131568"/>
    <lineage>
        <taxon>Bacteria</taxon>
        <taxon>Bacillati</taxon>
        <taxon>Actinomycetota</taxon>
        <taxon>Actinomycetes</taxon>
        <taxon>Kineosporiales</taxon>
        <taxon>Kineosporiaceae</taxon>
        <taxon>Kineococcus</taxon>
    </lineage>
</organism>
<reference evidence="1 2" key="1">
    <citation type="submission" date="2020-08" db="EMBL/GenBank/DDBJ databases">
        <title>The Agave Microbiome: Exploring the role of microbial communities in plant adaptations to desert environments.</title>
        <authorList>
            <person name="Partida-Martinez L.P."/>
        </authorList>
    </citation>
    <scope>NUCLEOTIDE SEQUENCE [LARGE SCALE GENOMIC DNA]</scope>
    <source>
        <strain evidence="1 2">AS2.23</strain>
    </source>
</reference>
<dbReference type="AlphaFoldDB" id="A0A7W4TK11"/>
<sequence>MIQREGTDLSAPQVGWRAGVLGLGVLVLLAGQVADTNDWFPLGSLSQYATPRAADGSVVSTSLEGTTLDGRVVPVPLSPASIGMSRAEVEAQGQRIIAEPGLLGVLARSRARLHPDAPALSELRLVRSEQRLRDARLVGPTEVRVLATWTAR</sequence>
<comment type="caution">
    <text evidence="1">The sequence shown here is derived from an EMBL/GenBank/DDBJ whole genome shotgun (WGS) entry which is preliminary data.</text>
</comment>
<evidence type="ECO:0000313" key="2">
    <source>
        <dbReference type="Proteomes" id="UP000533269"/>
    </source>
</evidence>
<gene>
    <name evidence="1" type="ORF">FHR75_001109</name>
</gene>
<dbReference type="RefSeq" id="WP_183390622.1">
    <property type="nucleotide sequence ID" value="NZ_JACHVY010000001.1"/>
</dbReference>
<dbReference type="Proteomes" id="UP000533269">
    <property type="component" value="Unassembled WGS sequence"/>
</dbReference>
<evidence type="ECO:0000313" key="1">
    <source>
        <dbReference type="EMBL" id="MBB2900321.1"/>
    </source>
</evidence>
<reference evidence="1 2" key="2">
    <citation type="submission" date="2020-08" db="EMBL/GenBank/DDBJ databases">
        <authorList>
            <person name="Partida-Martinez L."/>
            <person name="Huntemann M."/>
            <person name="Clum A."/>
            <person name="Wang J."/>
            <person name="Palaniappan K."/>
            <person name="Ritter S."/>
            <person name="Chen I.-M."/>
            <person name="Stamatis D."/>
            <person name="Reddy T."/>
            <person name="O'Malley R."/>
            <person name="Daum C."/>
            <person name="Shapiro N."/>
            <person name="Ivanova N."/>
            <person name="Kyrpides N."/>
            <person name="Woyke T."/>
        </authorList>
    </citation>
    <scope>NUCLEOTIDE SEQUENCE [LARGE SCALE GENOMIC DNA]</scope>
    <source>
        <strain evidence="1 2">AS2.23</strain>
    </source>
</reference>
<protein>
    <submittedName>
        <fullName evidence="1">Uncharacterized protein</fullName>
    </submittedName>
</protein>
<proteinExistence type="predicted"/>